<dbReference type="InterPro" id="IPR045851">
    <property type="entry name" value="AMP-bd_C_sf"/>
</dbReference>
<protein>
    <submittedName>
        <fullName evidence="3">AMP-binding protein</fullName>
    </submittedName>
</protein>
<sequence length="576" mass="62460">MTESIVRVPEDRAEEYRRRGWWLPLPITDVALGSSSSYADRCAVVDGDRRLSYGELAAAVDAAASRLHRLGIRRRDHVLVQLPNSLEHVVVVLALIRLGAPPVVTLPALREYELDHIIRVTRPVAMAVPRRSRRFDHLAMAERLRDRHPEIRTLLVTDDDRSATAAQAEELTDLTALTLGGILPGVRIPQDDRRPLAAEVPEPPGPRDNALFLLSSGTTGPPKAIPRTHEAFGHVVRSAAEVSGLTEASVYLAVLPASHSFVFGHPGILGTLSRGGRVVLAAPDDARRTLSLIERERVTHCALTPAVLLQWLAAIEPGRHNLTSLEVLQVGGARLDTTTARKAREQLRCQIQQVYGMSEGLLNFTRLDDPDVVVDETQGRPAAAGDEFLVVDEAGREVSAGEIGELLTRGPSVLAGYYRDDEGNARSFTEDGYYRTGDLVRVHPSGNLVVAGRLKDVINRGGEKIPADELEGVVLTHPGIGAAAAVAMPHPVYGEAVCLVVVNAREPAPTLLELRRFLEDSGLARYKLPERLILAEALPLVGVGKVNKVALRTEVARLIASDHPPADGQHLLQADV</sequence>
<evidence type="ECO:0000259" key="2">
    <source>
        <dbReference type="Pfam" id="PF13193"/>
    </source>
</evidence>
<reference evidence="3" key="1">
    <citation type="submission" date="2021-04" db="EMBL/GenBank/DDBJ databases">
        <authorList>
            <person name="Hartkoorn R.C."/>
            <person name="Beaudoing E."/>
            <person name="Hot D."/>
        </authorList>
    </citation>
    <scope>NUCLEOTIDE SEQUENCE</scope>
    <source>
        <strain evidence="3">NRRL B-16292</strain>
    </source>
</reference>
<dbReference type="Pfam" id="PF00501">
    <property type="entry name" value="AMP-binding"/>
    <property type="match status" value="1"/>
</dbReference>
<keyword evidence="4" id="KW-1185">Reference proteome</keyword>
<organism evidence="3 4">
    <name type="scientific">Dactylosporangium fulvum</name>
    <dbReference type="NCBI Taxonomy" id="53359"/>
    <lineage>
        <taxon>Bacteria</taxon>
        <taxon>Bacillati</taxon>
        <taxon>Actinomycetota</taxon>
        <taxon>Actinomycetes</taxon>
        <taxon>Micromonosporales</taxon>
        <taxon>Micromonosporaceae</taxon>
        <taxon>Dactylosporangium</taxon>
    </lineage>
</organism>
<dbReference type="InterPro" id="IPR000873">
    <property type="entry name" value="AMP-dep_synth/lig_dom"/>
</dbReference>
<dbReference type="Gene3D" id="3.40.50.12780">
    <property type="entry name" value="N-terminal domain of ligase-like"/>
    <property type="match status" value="1"/>
</dbReference>
<dbReference type="PANTHER" id="PTHR43767">
    <property type="entry name" value="LONG-CHAIN-FATTY-ACID--COA LIGASE"/>
    <property type="match status" value="1"/>
</dbReference>
<dbReference type="PANTHER" id="PTHR43767:SF1">
    <property type="entry name" value="NONRIBOSOMAL PEPTIDE SYNTHASE PES1 (EUROFUNG)-RELATED"/>
    <property type="match status" value="1"/>
</dbReference>
<dbReference type="InterPro" id="IPR050237">
    <property type="entry name" value="ATP-dep_AMP-bd_enzyme"/>
</dbReference>
<reference evidence="3" key="2">
    <citation type="submission" date="2022-09" db="EMBL/GenBank/DDBJ databases">
        <title>Biosynthetic gene clusters of Dactylosporangioum fulvum.</title>
        <authorList>
            <person name="Caradec T."/>
        </authorList>
    </citation>
    <scope>NUCLEOTIDE SEQUENCE</scope>
    <source>
        <strain evidence="3">NRRL B-16292</strain>
    </source>
</reference>
<feature type="domain" description="AMP-binding enzyme C-terminal" evidence="2">
    <location>
        <begin position="469"/>
        <end position="545"/>
    </location>
</feature>
<dbReference type="InterPro" id="IPR020845">
    <property type="entry name" value="AMP-binding_CS"/>
</dbReference>
<dbReference type="Proteomes" id="UP001059617">
    <property type="component" value="Chromosome"/>
</dbReference>
<dbReference type="Gene3D" id="3.30.300.30">
    <property type="match status" value="1"/>
</dbReference>
<dbReference type="PROSITE" id="PS00455">
    <property type="entry name" value="AMP_BINDING"/>
    <property type="match status" value="1"/>
</dbReference>
<evidence type="ECO:0000313" key="4">
    <source>
        <dbReference type="Proteomes" id="UP001059617"/>
    </source>
</evidence>
<dbReference type="RefSeq" id="WP_259863505.1">
    <property type="nucleotide sequence ID" value="NZ_BAAAST010000020.1"/>
</dbReference>
<dbReference type="InterPro" id="IPR042099">
    <property type="entry name" value="ANL_N_sf"/>
</dbReference>
<evidence type="ECO:0000313" key="3">
    <source>
        <dbReference type="EMBL" id="UWP85394.1"/>
    </source>
</evidence>
<proteinExistence type="predicted"/>
<evidence type="ECO:0000259" key="1">
    <source>
        <dbReference type="Pfam" id="PF00501"/>
    </source>
</evidence>
<dbReference type="Pfam" id="PF13193">
    <property type="entry name" value="AMP-binding_C"/>
    <property type="match status" value="1"/>
</dbReference>
<name>A0ABY5W8Q5_9ACTN</name>
<accession>A0ABY5W8Q5</accession>
<dbReference type="EMBL" id="CP073720">
    <property type="protein sequence ID" value="UWP85394.1"/>
    <property type="molecule type" value="Genomic_DNA"/>
</dbReference>
<gene>
    <name evidence="3" type="ORF">Dfulv_14620</name>
</gene>
<dbReference type="InterPro" id="IPR025110">
    <property type="entry name" value="AMP-bd_C"/>
</dbReference>
<feature type="domain" description="AMP-dependent synthetase/ligase" evidence="1">
    <location>
        <begin position="37"/>
        <end position="418"/>
    </location>
</feature>
<dbReference type="SUPFAM" id="SSF56801">
    <property type="entry name" value="Acetyl-CoA synthetase-like"/>
    <property type="match status" value="1"/>
</dbReference>